<evidence type="ECO:0000259" key="1">
    <source>
        <dbReference type="PROSITE" id="PS51729"/>
    </source>
</evidence>
<dbReference type="CDD" id="cd04301">
    <property type="entry name" value="NAT_SF"/>
    <property type="match status" value="1"/>
</dbReference>
<accession>A0AA37J0D2</accession>
<dbReference type="Gene3D" id="3.40.630.30">
    <property type="match status" value="1"/>
</dbReference>
<dbReference type="Pfam" id="PF14542">
    <property type="entry name" value="Acetyltransf_CG"/>
    <property type="match status" value="1"/>
</dbReference>
<dbReference type="Proteomes" id="UP001055185">
    <property type="component" value="Unassembled WGS sequence"/>
</dbReference>
<dbReference type="InterPro" id="IPR016181">
    <property type="entry name" value="Acyl_CoA_acyltransferase"/>
</dbReference>
<feature type="domain" description="N-acetyltransferase" evidence="1">
    <location>
        <begin position="2"/>
        <end position="90"/>
    </location>
</feature>
<protein>
    <submittedName>
        <fullName evidence="2">N-acetyltransferase</fullName>
    </submittedName>
</protein>
<reference evidence="2" key="1">
    <citation type="journal article" date="2022" name="Int. J. Syst. Evol. Microbiol.">
        <title>Genome-based, phenotypic and chemotaxonomic classification of Faecalibacterium strains: proposal of three novel species Faecalibacterium duncaniae sp. nov., Faecalibacterium hattorii sp. nov. and Faecalibacterium gallinarum sp. nov. .</title>
        <authorList>
            <person name="Sakamoto M."/>
            <person name="Sakurai N."/>
            <person name="Tanno H."/>
            <person name="Iino T."/>
            <person name="Ohkuma M."/>
            <person name="Endo A."/>
        </authorList>
    </citation>
    <scope>NUCLEOTIDE SEQUENCE</scope>
    <source>
        <strain evidence="2">JCM 17207</strain>
    </source>
</reference>
<dbReference type="AlphaFoldDB" id="A0AA37J0D2"/>
<dbReference type="SUPFAM" id="SSF55729">
    <property type="entry name" value="Acyl-CoA N-acyltransferases (Nat)"/>
    <property type="match status" value="1"/>
</dbReference>
<organism evidence="2 3">
    <name type="scientific">Faecalibacterium gallinarum</name>
    <dbReference type="NCBI Taxonomy" id="2903556"/>
    <lineage>
        <taxon>Bacteria</taxon>
        <taxon>Bacillati</taxon>
        <taxon>Bacillota</taxon>
        <taxon>Clostridia</taxon>
        <taxon>Eubacteriales</taxon>
        <taxon>Oscillospiraceae</taxon>
        <taxon>Faecalibacterium</taxon>
    </lineage>
</organism>
<keyword evidence="3" id="KW-1185">Reference proteome</keyword>
<dbReference type="RefSeq" id="WP_238317716.1">
    <property type="nucleotide sequence ID" value="NZ_BQKV01000098.1"/>
</dbReference>
<evidence type="ECO:0000313" key="3">
    <source>
        <dbReference type="Proteomes" id="UP001055185"/>
    </source>
</evidence>
<dbReference type="InterPro" id="IPR031165">
    <property type="entry name" value="GNAT_YJDJ"/>
</dbReference>
<dbReference type="EMBL" id="BQKV01000098">
    <property type="protein sequence ID" value="GJN65500.1"/>
    <property type="molecule type" value="Genomic_DNA"/>
</dbReference>
<gene>
    <name evidence="2" type="ORF">JCM17207_21250</name>
</gene>
<dbReference type="InterPro" id="IPR045057">
    <property type="entry name" value="Gcn5-rel_NAT"/>
</dbReference>
<dbReference type="PANTHER" id="PTHR31435">
    <property type="entry name" value="PROTEIN NATD1"/>
    <property type="match status" value="1"/>
</dbReference>
<name>A0AA37J0D2_9FIRM</name>
<comment type="caution">
    <text evidence="2">The sequence shown here is derived from an EMBL/GenBank/DDBJ whole genome shotgun (WGS) entry which is preliminary data.</text>
</comment>
<proteinExistence type="predicted"/>
<dbReference type="PROSITE" id="PS51729">
    <property type="entry name" value="GNAT_YJDJ"/>
    <property type="match status" value="1"/>
</dbReference>
<sequence length="93" mass="10239">MEFKKRTGRIWLEDPSGQEIAFVAFPARSEGVVTITSTYVSPVLRGQGVAAALMTALAKELRATGQKTVPVCSYAVRWFGQHPEQSDLLAEER</sequence>
<dbReference type="PANTHER" id="PTHR31435:SF9">
    <property type="entry name" value="PROTEIN NATD1"/>
    <property type="match status" value="1"/>
</dbReference>
<evidence type="ECO:0000313" key="2">
    <source>
        <dbReference type="EMBL" id="GJN65500.1"/>
    </source>
</evidence>